<dbReference type="EMBL" id="LKKS01000124">
    <property type="protein sequence ID" value="KPM60027.1"/>
    <property type="molecule type" value="Genomic_DNA"/>
</dbReference>
<dbReference type="Proteomes" id="UP000050437">
    <property type="component" value="Unassembled WGS sequence"/>
</dbReference>
<accession>A0A0P7CGI9</accession>
<dbReference type="Gene3D" id="2.180.10.10">
    <property type="entry name" value="RHS repeat-associated core"/>
    <property type="match status" value="1"/>
</dbReference>
<organism evidence="1 2">
    <name type="scientific">Pseudomonas putida</name>
    <name type="common">Arthrobacter siderocapsulatus</name>
    <dbReference type="NCBI Taxonomy" id="303"/>
    <lineage>
        <taxon>Bacteria</taxon>
        <taxon>Pseudomonadati</taxon>
        <taxon>Pseudomonadota</taxon>
        <taxon>Gammaproteobacteria</taxon>
        <taxon>Pseudomonadales</taxon>
        <taxon>Pseudomonadaceae</taxon>
        <taxon>Pseudomonas</taxon>
    </lineage>
</organism>
<gene>
    <name evidence="1" type="ORF">HB13667_23040</name>
</gene>
<sequence length="1260" mass="143506">MTTKSVVHSNAFNFMSFVQGGVDSRTGQYSLTIELPGMPANYLNGPNLPLRITFNPMNPEDSGFGAGWRLGLSEYDLDSQMLSLHSGEQFKVVDNGPGRKGRVPERKIDSFHFEHVLVEGETRYRVAHKSGLIELLKVYTVPAPEPGLPDRRVAFPAQVLAPTGHGVSLRYDIVQVPSPMPGIPAKRVPCLAEMEDDTGRKLLKIDYSLSDRIFIDINPDTLARARYTLLRNGSELEKVILPTKDNARWQFKYRVMGEVRCLVALQTPVNGAEEIIYDEAGHKFPGSGGRTLPRVKSHVVKPGAKQPDMRTDYSYSSNNFLGNNTSITWEDNGEDNLYKNADVTYLYNATATHFKGGKGVRTVKSTFNRFHLMIEQVTTQSDCIETQTVHYPEVPNRQFGDQPANFQLAETTITSWRQGLSGAPREEKEITRYDLYGNLTEKIEANGKTTVWTYYPAHEDPEQFVRHIKTEEVIPAVGEGRAEALRNLYTYRLLSSLAEQGKGTLQRHHDQQVRVRDEAPLWHTTIEYYADPTDVVAYGRPKALTQVLNGKKTLTEYVYGEVSIEGHPAVQTVETLTGFDHGQPLLAREQAHVKGGASRHSQKVNTLQHSLLIGEPMLNYDDNQVQIAYLYDELRRVIRETVDPFGEFKAWRSYNYYLSSDGQQAYQEETDVKGVTTWTYVDGLNRVQRVERQDPDFGATAKARATPRLRKTAHYDELGDLLEEVQYEWLELKNLPLSTRYEYDDWRQRSCEIGPDGVRNYTVTDPVGLPDRLGPVVREWRESKSRLLRSGTTITRMNLFEQPVDVERVDNRGQTESLHRYYYDGWGRTVREVDARGYETSSVYDEYDRLVDQILPDGSVVHRDYAPHAKGDLPTLIKVKDVTDGKDYVMGTQTFDGLDRMIESVTGGRVRTLLYDLGQHQPAVVITPAGNRIDYKYVPQLSEEPLRRTFAGDDASYVYDKQNARLLNCTENDEALEREYFSTGELKTERRQRTGEELYEMAYVHSIDARLLRYTDVLGKTQFYEYDSAGQLRQTSLENVTSTFDYDALGRMASIFTETEDEDGTHRSLRTELFYDDFDREILRRFDFGDTVQTLAQAYNAVDGIISKTLKEGDAELRHEDFEYDERARLRKYTCRGVTDYVPVDPYGNKIEEQLFRFDGRDNITRVRTTFNGGKIDATYLFGNEADPAQLTGIDMIWADGKTEHIPLEYDGDGNLKTDEEKRQLTYDALGRLSQVVVPAQGITANYGYDPLDRLASQDA</sequence>
<comment type="caution">
    <text evidence="1">The sequence shown here is derived from an EMBL/GenBank/DDBJ whole genome shotgun (WGS) entry which is preliminary data.</text>
</comment>
<dbReference type="AlphaFoldDB" id="A0A0P7CGI9"/>
<proteinExistence type="predicted"/>
<evidence type="ECO:0000313" key="2">
    <source>
        <dbReference type="Proteomes" id="UP000050437"/>
    </source>
</evidence>
<evidence type="ECO:0008006" key="3">
    <source>
        <dbReference type="Google" id="ProtNLM"/>
    </source>
</evidence>
<dbReference type="InterPro" id="IPR006530">
    <property type="entry name" value="YD"/>
</dbReference>
<dbReference type="InterPro" id="IPR050708">
    <property type="entry name" value="T6SS_VgrG/RHS"/>
</dbReference>
<protein>
    <recommendedName>
        <fullName evidence="3">Sugar-binding protein</fullName>
    </recommendedName>
</protein>
<dbReference type="NCBIfam" id="TIGR01643">
    <property type="entry name" value="YD_repeat_2x"/>
    <property type="match status" value="1"/>
</dbReference>
<name>A0A0P7CGI9_PSEPU</name>
<evidence type="ECO:0000313" key="1">
    <source>
        <dbReference type="EMBL" id="KPM60027.1"/>
    </source>
</evidence>
<dbReference type="PANTHER" id="PTHR32305">
    <property type="match status" value="1"/>
</dbReference>
<dbReference type="PANTHER" id="PTHR32305:SF15">
    <property type="entry name" value="PROTEIN RHSA-RELATED"/>
    <property type="match status" value="1"/>
</dbReference>
<reference evidence="1 2" key="1">
    <citation type="submission" date="2015-10" db="EMBL/GenBank/DDBJ databases">
        <title>Pseudomonas putida clinical strains.</title>
        <authorList>
            <person name="Molina L."/>
            <person name="Udaondo Z."/>
        </authorList>
    </citation>
    <scope>NUCLEOTIDE SEQUENCE [LARGE SCALE GENOMIC DNA]</scope>
    <source>
        <strain evidence="1 2">HB13667</strain>
    </source>
</reference>